<dbReference type="Proteomes" id="UP000653674">
    <property type="component" value="Unassembled WGS sequence"/>
</dbReference>
<dbReference type="InterPro" id="IPR025161">
    <property type="entry name" value="IS402-like_dom"/>
</dbReference>
<dbReference type="Pfam" id="PF13340">
    <property type="entry name" value="DUF4096"/>
    <property type="match status" value="1"/>
</dbReference>
<evidence type="ECO:0000313" key="3">
    <source>
        <dbReference type="EMBL" id="GIG76399.1"/>
    </source>
</evidence>
<name>A0A8J3PPH9_9ACTN</name>
<dbReference type="InterPro" id="IPR052909">
    <property type="entry name" value="Transposase_6_like"/>
</dbReference>
<dbReference type="AlphaFoldDB" id="A0A8J3PPH9"/>
<evidence type="ECO:0000259" key="2">
    <source>
        <dbReference type="Pfam" id="PF13340"/>
    </source>
</evidence>
<protein>
    <recommendedName>
        <fullName evidence="2">Insertion element IS402-like domain-containing protein</fullName>
    </recommendedName>
</protein>
<dbReference type="EMBL" id="BONU01000053">
    <property type="protein sequence ID" value="GIG76399.1"/>
    <property type="molecule type" value="Genomic_DNA"/>
</dbReference>
<dbReference type="PANTHER" id="PTHR46637:SF1">
    <property type="entry name" value="BLL5188 PROTEIN"/>
    <property type="match status" value="1"/>
</dbReference>
<proteinExistence type="predicted"/>
<feature type="compositionally biased region" description="Basic and acidic residues" evidence="1">
    <location>
        <begin position="126"/>
        <end position="142"/>
    </location>
</feature>
<evidence type="ECO:0000313" key="4">
    <source>
        <dbReference type="Proteomes" id="UP000653674"/>
    </source>
</evidence>
<gene>
    <name evidence="3" type="ORF">Pfl04_48030</name>
</gene>
<evidence type="ECO:0000256" key="1">
    <source>
        <dbReference type="SAM" id="MobiDB-lite"/>
    </source>
</evidence>
<dbReference type="RefSeq" id="WP_168077070.1">
    <property type="nucleotide sequence ID" value="NZ_BONU01000053.1"/>
</dbReference>
<feature type="domain" description="Insertion element IS402-like" evidence="2">
    <location>
        <begin position="12"/>
        <end position="88"/>
    </location>
</feature>
<feature type="region of interest" description="Disordered" evidence="1">
    <location>
        <begin position="106"/>
        <end position="156"/>
    </location>
</feature>
<organism evidence="3 4">
    <name type="scientific">Planosporangium flavigriseum</name>
    <dbReference type="NCBI Taxonomy" id="373681"/>
    <lineage>
        <taxon>Bacteria</taxon>
        <taxon>Bacillati</taxon>
        <taxon>Actinomycetota</taxon>
        <taxon>Actinomycetes</taxon>
        <taxon>Micromonosporales</taxon>
        <taxon>Micromonosporaceae</taxon>
        <taxon>Planosporangium</taxon>
    </lineage>
</organism>
<dbReference type="PANTHER" id="PTHR46637">
    <property type="entry name" value="TIS1421-TRANSPOSASE PROTEIN A"/>
    <property type="match status" value="1"/>
</dbReference>
<comment type="caution">
    <text evidence="3">The sequence shown here is derived from an EMBL/GenBank/DDBJ whole genome shotgun (WGS) entry which is preliminary data.</text>
</comment>
<sequence>MDEDAITRWAPDSLWEVVAPLIPATPVRPQGGGRRRVDDRRVLAAVLYLTGAGHSWWKLPESTFGVTRATAHRRFTEWTAAGLWSQLHEAVLARAGADWPPGLVDSIATQAAKEEAARAGRTGRGSRSDRARTTSVGSDRDNPVVPPTPNETPNET</sequence>
<accession>A0A8J3PPH9</accession>
<keyword evidence="4" id="KW-1185">Reference proteome</keyword>
<reference evidence="3" key="1">
    <citation type="submission" date="2021-01" db="EMBL/GenBank/DDBJ databases">
        <title>Whole genome shotgun sequence of Planosporangium flavigriseum NBRC 105377.</title>
        <authorList>
            <person name="Komaki H."/>
            <person name="Tamura T."/>
        </authorList>
    </citation>
    <scope>NUCLEOTIDE SEQUENCE</scope>
    <source>
        <strain evidence="3">NBRC 105377</strain>
    </source>
</reference>